<dbReference type="GO" id="GO:0005506">
    <property type="term" value="F:iron ion binding"/>
    <property type="evidence" value="ECO:0007669"/>
    <property type="project" value="InterPro"/>
</dbReference>
<comment type="similarity">
    <text evidence="2 8">Belongs to the cytochrome P450 family.</text>
</comment>
<keyword evidence="3 8" id="KW-0349">Heme</keyword>
<evidence type="ECO:0000256" key="6">
    <source>
        <dbReference type="ARBA" id="ARBA00023004"/>
    </source>
</evidence>
<dbReference type="GeneID" id="81363730"/>
<dbReference type="InterPro" id="IPR036396">
    <property type="entry name" value="Cyt_P450_sf"/>
</dbReference>
<dbReference type="RefSeq" id="XP_056494851.1">
    <property type="nucleotide sequence ID" value="XM_056624750.1"/>
</dbReference>
<dbReference type="InterPro" id="IPR001128">
    <property type="entry name" value="Cyt_P450"/>
</dbReference>
<evidence type="ECO:0000256" key="2">
    <source>
        <dbReference type="ARBA" id="ARBA00010617"/>
    </source>
</evidence>
<organism evidence="9 10">
    <name type="scientific">Penicillium cosmopolitanum</name>
    <dbReference type="NCBI Taxonomy" id="1131564"/>
    <lineage>
        <taxon>Eukaryota</taxon>
        <taxon>Fungi</taxon>
        <taxon>Dikarya</taxon>
        <taxon>Ascomycota</taxon>
        <taxon>Pezizomycotina</taxon>
        <taxon>Eurotiomycetes</taxon>
        <taxon>Eurotiomycetidae</taxon>
        <taxon>Eurotiales</taxon>
        <taxon>Aspergillaceae</taxon>
        <taxon>Penicillium</taxon>
    </lineage>
</organism>
<dbReference type="AlphaFoldDB" id="A0A9W9WCK7"/>
<dbReference type="InterPro" id="IPR017972">
    <property type="entry name" value="Cyt_P450_CS"/>
</dbReference>
<dbReference type="PANTHER" id="PTHR46206">
    <property type="entry name" value="CYTOCHROME P450"/>
    <property type="match status" value="1"/>
</dbReference>
<dbReference type="GO" id="GO:0043386">
    <property type="term" value="P:mycotoxin biosynthetic process"/>
    <property type="evidence" value="ECO:0007669"/>
    <property type="project" value="UniProtKB-ARBA"/>
</dbReference>
<dbReference type="Proteomes" id="UP001147747">
    <property type="component" value="Unassembled WGS sequence"/>
</dbReference>
<evidence type="ECO:0000256" key="5">
    <source>
        <dbReference type="ARBA" id="ARBA00023002"/>
    </source>
</evidence>
<reference evidence="9" key="2">
    <citation type="journal article" date="2023" name="IMA Fungus">
        <title>Comparative genomic study of the Penicillium genus elucidates a diverse pangenome and 15 lateral gene transfer events.</title>
        <authorList>
            <person name="Petersen C."/>
            <person name="Sorensen T."/>
            <person name="Nielsen M.R."/>
            <person name="Sondergaard T.E."/>
            <person name="Sorensen J.L."/>
            <person name="Fitzpatrick D.A."/>
            <person name="Frisvad J.C."/>
            <person name="Nielsen K.L."/>
        </authorList>
    </citation>
    <scope>NUCLEOTIDE SEQUENCE</scope>
    <source>
        <strain evidence="9">IBT 29677</strain>
    </source>
</reference>
<dbReference type="SUPFAM" id="SSF48264">
    <property type="entry name" value="Cytochrome P450"/>
    <property type="match status" value="1"/>
</dbReference>
<keyword evidence="6 8" id="KW-0408">Iron</keyword>
<evidence type="ECO:0008006" key="11">
    <source>
        <dbReference type="Google" id="ProtNLM"/>
    </source>
</evidence>
<evidence type="ECO:0000256" key="4">
    <source>
        <dbReference type="ARBA" id="ARBA00022723"/>
    </source>
</evidence>
<proteinExistence type="inferred from homology"/>
<dbReference type="PANTHER" id="PTHR46206:SF1">
    <property type="entry name" value="P450, PUTATIVE (EUROFUNG)-RELATED"/>
    <property type="match status" value="1"/>
</dbReference>
<evidence type="ECO:0000256" key="1">
    <source>
        <dbReference type="ARBA" id="ARBA00001971"/>
    </source>
</evidence>
<dbReference type="CDD" id="cd11041">
    <property type="entry name" value="CYP503A1-like"/>
    <property type="match status" value="1"/>
</dbReference>
<name>A0A9W9WCK7_9EURO</name>
<dbReference type="EMBL" id="JAPZBU010000001">
    <property type="protein sequence ID" value="KAJ5415005.1"/>
    <property type="molecule type" value="Genomic_DNA"/>
</dbReference>
<evidence type="ECO:0000313" key="9">
    <source>
        <dbReference type="EMBL" id="KAJ5415005.1"/>
    </source>
</evidence>
<keyword evidence="5 8" id="KW-0560">Oxidoreductase</keyword>
<keyword evidence="7 8" id="KW-0503">Monooxygenase</keyword>
<evidence type="ECO:0000256" key="7">
    <source>
        <dbReference type="ARBA" id="ARBA00023033"/>
    </source>
</evidence>
<dbReference type="GO" id="GO:0004497">
    <property type="term" value="F:monooxygenase activity"/>
    <property type="evidence" value="ECO:0007669"/>
    <property type="project" value="UniProtKB-KW"/>
</dbReference>
<dbReference type="GO" id="GO:0020037">
    <property type="term" value="F:heme binding"/>
    <property type="evidence" value="ECO:0007669"/>
    <property type="project" value="InterPro"/>
</dbReference>
<protein>
    <recommendedName>
        <fullName evidence="11">Cytochrome P450</fullName>
    </recommendedName>
</protein>
<keyword evidence="10" id="KW-1185">Reference proteome</keyword>
<gene>
    <name evidence="9" type="ORF">N7509_000103</name>
</gene>
<dbReference type="Gene3D" id="1.10.630.10">
    <property type="entry name" value="Cytochrome P450"/>
    <property type="match status" value="1"/>
</dbReference>
<comment type="caution">
    <text evidence="9">The sequence shown here is derived from an EMBL/GenBank/DDBJ whole genome shotgun (WGS) entry which is preliminary data.</text>
</comment>
<dbReference type="Pfam" id="PF00067">
    <property type="entry name" value="p450"/>
    <property type="match status" value="2"/>
</dbReference>
<comment type="cofactor">
    <cofactor evidence="1">
        <name>heme</name>
        <dbReference type="ChEBI" id="CHEBI:30413"/>
    </cofactor>
</comment>
<dbReference type="PROSITE" id="PS00086">
    <property type="entry name" value="CYTOCHROME_P450"/>
    <property type="match status" value="1"/>
</dbReference>
<accession>A0A9W9WCK7</accession>
<sequence>MSLISPLAAVLSAMAIVLGLLFFPNMTPQPTLHPRVGWRKENASTLRAALRSCYKLNDWALEGYNAYAKLNIPYVLPSFDRGPITIIPARLMRRLYTLPDTDLDIRMTQQETNQTRWVAWDKKPAEDTFVWDVLRKQITRNLRQLTPIVASEIELSFNRWWGTDKEWKSIDIWDSCWKIVTGGINTTLCGSPLCRDAEFLQSCQNHSLGGLVWFVCAILFNTTMKRSKAVVQERLEKTAMLRAEPTYDWKPPQDAIQWIIDDLYASDNLTQLNAKTICFRLLLLNDVSIPSTSFSVQTLLLNLFAADPALGFLEALREECQTVYTESGGVWTYDALKKLKITESAIRESLRLSPVGGIGLHRTVISTPFTYPCIPPICLEPILCDEMLRSRLIENKLQVVNPKGISLPDYRLNLPHGTVIASPIEPIHYDDDIYPHANEYNAFRFADPEAVRAILDKLSSEPNSNISTGGPRDRESKSAASTANIDEAFLAFGIGKHICPGRFFVMVEMKLILAIILVHYDVKPVKVKPKLVDCLWLKVPWNSGTLVVRRRSN</sequence>
<evidence type="ECO:0000256" key="8">
    <source>
        <dbReference type="RuleBase" id="RU000461"/>
    </source>
</evidence>
<keyword evidence="4 8" id="KW-0479">Metal-binding</keyword>
<reference evidence="9" key="1">
    <citation type="submission" date="2022-12" db="EMBL/GenBank/DDBJ databases">
        <authorList>
            <person name="Petersen C."/>
        </authorList>
    </citation>
    <scope>NUCLEOTIDE SEQUENCE</scope>
    <source>
        <strain evidence="9">IBT 29677</strain>
    </source>
</reference>
<evidence type="ECO:0000256" key="3">
    <source>
        <dbReference type="ARBA" id="ARBA00022617"/>
    </source>
</evidence>
<dbReference type="GO" id="GO:0016705">
    <property type="term" value="F:oxidoreductase activity, acting on paired donors, with incorporation or reduction of molecular oxygen"/>
    <property type="evidence" value="ECO:0007669"/>
    <property type="project" value="InterPro"/>
</dbReference>
<evidence type="ECO:0000313" key="10">
    <source>
        <dbReference type="Proteomes" id="UP001147747"/>
    </source>
</evidence>
<dbReference type="OrthoDB" id="1844152at2759"/>